<feature type="transmembrane region" description="Helical" evidence="4">
    <location>
        <begin position="6"/>
        <end position="26"/>
    </location>
</feature>
<keyword evidence="4" id="KW-0472">Membrane</keyword>
<dbReference type="InterPro" id="IPR045584">
    <property type="entry name" value="Pilin-like"/>
</dbReference>
<comment type="similarity">
    <text evidence="1 3">Belongs to the N-Me-Phe pilin family.</text>
</comment>
<accession>A0AA47EUA6</accession>
<evidence type="ECO:0000256" key="3">
    <source>
        <dbReference type="RuleBase" id="RU000389"/>
    </source>
</evidence>
<evidence type="ECO:0000313" key="5">
    <source>
        <dbReference type="EMBL" id="WAH65498.1"/>
    </source>
</evidence>
<sequence>MRAQGFTLVELMVVVLIISVMASIAVPQYQIYIARSQVAAGLAEISPGKTRYEIILNDGGGSALTSAAAIGLTVASANRCSAINVLTPNADGSQDHAIECTIRGNPRVNGSKVTWARSADGIWSCSTDLTTADKERFSPSSCP</sequence>
<keyword evidence="3" id="KW-0281">Fimbrium</keyword>
<dbReference type="RefSeq" id="WP_043907066.1">
    <property type="nucleotide sequence ID" value="NZ_CP107241.1"/>
</dbReference>
<dbReference type="Pfam" id="PF07963">
    <property type="entry name" value="N_methyl"/>
    <property type="match status" value="1"/>
</dbReference>
<evidence type="ECO:0000256" key="4">
    <source>
        <dbReference type="SAM" id="Phobius"/>
    </source>
</evidence>
<proteinExistence type="inferred from homology"/>
<dbReference type="SUPFAM" id="SSF54523">
    <property type="entry name" value="Pili subunits"/>
    <property type="match status" value="1"/>
</dbReference>
<dbReference type="Pfam" id="PF00114">
    <property type="entry name" value="Pilin"/>
    <property type="match status" value="1"/>
</dbReference>
<dbReference type="PROSITE" id="PS00409">
    <property type="entry name" value="PROKAR_NTER_METHYL"/>
    <property type="match status" value="1"/>
</dbReference>
<evidence type="ECO:0000256" key="1">
    <source>
        <dbReference type="ARBA" id="ARBA00005233"/>
    </source>
</evidence>
<evidence type="ECO:0000256" key="2">
    <source>
        <dbReference type="ARBA" id="ARBA00022481"/>
    </source>
</evidence>
<keyword evidence="4" id="KW-0812">Transmembrane</keyword>
<reference evidence="5" key="1">
    <citation type="submission" date="2022-10" db="EMBL/GenBank/DDBJ databases">
        <title>Complete genome sequence resource for Xanthomonas hortorum isolated from Greek Oregano.</title>
        <authorList>
            <person name="Gonzalez-Tobon J."/>
            <person name="Helmann T.C."/>
            <person name="Daughtrey M."/>
            <person name="Stodghill P.V."/>
            <person name="Filiatrault M.J."/>
        </authorList>
    </citation>
    <scope>NUCLEOTIDE SEQUENCE</scope>
    <source>
        <strain evidence="5">Oregano 108</strain>
    </source>
</reference>
<name>A0AA47EUA6_9XANT</name>
<dbReference type="EMBL" id="CP107241">
    <property type="protein sequence ID" value="WAH65498.1"/>
    <property type="molecule type" value="Genomic_DNA"/>
</dbReference>
<dbReference type="Proteomes" id="UP001164737">
    <property type="component" value="Chromosome"/>
</dbReference>
<dbReference type="NCBIfam" id="TIGR02532">
    <property type="entry name" value="IV_pilin_GFxxxE"/>
    <property type="match status" value="1"/>
</dbReference>
<dbReference type="InterPro" id="IPR012902">
    <property type="entry name" value="N_methyl_site"/>
</dbReference>
<evidence type="ECO:0000313" key="6">
    <source>
        <dbReference type="Proteomes" id="UP001164737"/>
    </source>
</evidence>
<dbReference type="InterPro" id="IPR001082">
    <property type="entry name" value="Pilin"/>
</dbReference>
<dbReference type="GO" id="GO:0009289">
    <property type="term" value="C:pilus"/>
    <property type="evidence" value="ECO:0007669"/>
    <property type="project" value="InterPro"/>
</dbReference>
<dbReference type="AlphaFoldDB" id="A0AA47EUA6"/>
<organism evidence="5 6">
    <name type="scientific">Xanthomonas hortorum</name>
    <dbReference type="NCBI Taxonomy" id="56454"/>
    <lineage>
        <taxon>Bacteria</taxon>
        <taxon>Pseudomonadati</taxon>
        <taxon>Pseudomonadota</taxon>
        <taxon>Gammaproteobacteria</taxon>
        <taxon>Lysobacterales</taxon>
        <taxon>Lysobacteraceae</taxon>
        <taxon>Xanthomonas</taxon>
    </lineage>
</organism>
<gene>
    <name evidence="5" type="ORF">OEG85_05920</name>
</gene>
<keyword evidence="2" id="KW-0488">Methylation</keyword>
<keyword evidence="4" id="KW-1133">Transmembrane helix</keyword>
<protein>
    <submittedName>
        <fullName evidence="5">Pilin</fullName>
    </submittedName>
</protein>
<dbReference type="Gene3D" id="3.30.700.10">
    <property type="entry name" value="Glycoprotein, Type 4 Pilin"/>
    <property type="match status" value="1"/>
</dbReference>
<dbReference type="GO" id="GO:0007155">
    <property type="term" value="P:cell adhesion"/>
    <property type="evidence" value="ECO:0007669"/>
    <property type="project" value="InterPro"/>
</dbReference>